<dbReference type="EMBL" id="AE003852">
    <property type="protein sequence ID" value="AAF93621.1"/>
    <property type="molecule type" value="Genomic_DNA"/>
</dbReference>
<dbReference type="DNASU" id="2615780"/>
<dbReference type="Proteomes" id="UP000000584">
    <property type="component" value="Chromosome I"/>
</dbReference>
<organism evidence="1 2">
    <name type="scientific">Vibrio cholerae serotype O1 (strain ATCC 39315 / El Tor Inaba N16961)</name>
    <dbReference type="NCBI Taxonomy" id="243277"/>
    <lineage>
        <taxon>Bacteria</taxon>
        <taxon>Pseudomonadati</taxon>
        <taxon>Pseudomonadota</taxon>
        <taxon>Gammaproteobacteria</taxon>
        <taxon>Vibrionales</taxon>
        <taxon>Vibrionaceae</taxon>
        <taxon>Vibrio</taxon>
    </lineage>
</organism>
<proteinExistence type="predicted"/>
<dbReference type="AlphaFoldDB" id="Q9KUR7"/>
<dbReference type="KEGG" id="vch:VC_0448"/>
<evidence type="ECO:0000313" key="1">
    <source>
        <dbReference type="EMBL" id="AAF93621.1"/>
    </source>
</evidence>
<sequence>MFYLSKVLSIENRPILIALLTAKERQTVKFALEKLSA</sequence>
<reference evidence="1 2" key="1">
    <citation type="journal article" date="2000" name="Nature">
        <title>DNA sequence of both chromosomes of the cholera pathogen Vibrio cholerae.</title>
        <authorList>
            <person name="Heidelberg J.F."/>
            <person name="Eisen J.A."/>
            <person name="Nelson W.C."/>
            <person name="Clayton R.A."/>
            <person name="Gwinn M.L."/>
            <person name="Dodson R.J."/>
            <person name="Haft D.H."/>
            <person name="Hickey E.K."/>
            <person name="Peterson J.D."/>
            <person name="Umayam L.A."/>
            <person name="Gill S.R."/>
            <person name="Nelson K.E."/>
            <person name="Read T.D."/>
            <person name="Tettelin H."/>
            <person name="Richardson D."/>
            <person name="Ermolaeva M.D."/>
            <person name="Vamathevan J."/>
            <person name="Bass S."/>
            <person name="Qin H."/>
            <person name="Dragoi I."/>
            <person name="Sellers P."/>
            <person name="McDonald L."/>
            <person name="Utterback T."/>
            <person name="Fleishmann R.D."/>
            <person name="Nierman W.C."/>
            <person name="White O."/>
            <person name="Salzberg S.L."/>
            <person name="Smith H.O."/>
            <person name="Colwell R.R."/>
            <person name="Mekalanos J.J."/>
            <person name="Venter J.C."/>
            <person name="Fraser C.M."/>
        </authorList>
    </citation>
    <scope>NUCLEOTIDE SEQUENCE [LARGE SCALE GENOMIC DNA]</scope>
    <source>
        <strain evidence="2">ATCC 39315 / El Tor Inaba N16961</strain>
    </source>
</reference>
<name>Q9KUR7_VIBCH</name>
<dbReference type="HOGENOM" id="CLU_3350039_0_0_6"/>
<gene>
    <name evidence="1" type="ordered locus">VC_0448</name>
</gene>
<dbReference type="EnsemblBacteria" id="AAF93621">
    <property type="protein sequence ID" value="AAF93621"/>
    <property type="gene ID" value="VC_0448"/>
</dbReference>
<evidence type="ECO:0000313" key="2">
    <source>
        <dbReference type="Proteomes" id="UP000000584"/>
    </source>
</evidence>
<dbReference type="eggNOG" id="ENOG5031PTB">
    <property type="taxonomic scope" value="Bacteria"/>
</dbReference>
<dbReference type="PIR" id="H82319">
    <property type="entry name" value="H82319"/>
</dbReference>
<protein>
    <submittedName>
        <fullName evidence="1">Uncharacterized protein</fullName>
    </submittedName>
</protein>
<keyword evidence="2" id="KW-1185">Reference proteome</keyword>
<accession>Q9KUR7</accession>